<comment type="caution">
    <text evidence="7">The sequence shown here is derived from an EMBL/GenBank/DDBJ whole genome shotgun (WGS) entry which is preliminary data.</text>
</comment>
<feature type="transmembrane region" description="Helical" evidence="6">
    <location>
        <begin position="135"/>
        <end position="156"/>
    </location>
</feature>
<dbReference type="Pfam" id="PF01040">
    <property type="entry name" value="UbiA"/>
    <property type="match status" value="1"/>
</dbReference>
<reference evidence="8" key="1">
    <citation type="journal article" date="2019" name="Int. J. Syst. Evol. Microbiol.">
        <title>The Global Catalogue of Microorganisms (GCM) 10K type strain sequencing project: providing services to taxonomists for standard genome sequencing and annotation.</title>
        <authorList>
            <consortium name="The Broad Institute Genomics Platform"/>
            <consortium name="The Broad Institute Genome Sequencing Center for Infectious Disease"/>
            <person name="Wu L."/>
            <person name="Ma J."/>
        </authorList>
    </citation>
    <scope>NUCLEOTIDE SEQUENCE [LARGE SCALE GENOMIC DNA]</scope>
    <source>
        <strain evidence="8">CGMCC 4.7357</strain>
    </source>
</reference>
<name>A0ABV9K5T1_9PORP</name>
<organism evidence="7 8">
    <name type="scientific">Falsiporphyromonas endometrii</name>
    <dbReference type="NCBI Taxonomy" id="1387297"/>
    <lineage>
        <taxon>Bacteria</taxon>
        <taxon>Pseudomonadati</taxon>
        <taxon>Bacteroidota</taxon>
        <taxon>Bacteroidia</taxon>
        <taxon>Bacteroidales</taxon>
        <taxon>Porphyromonadaceae</taxon>
        <taxon>Falsiporphyromonas</taxon>
    </lineage>
</organism>
<feature type="transmembrane region" description="Helical" evidence="6">
    <location>
        <begin position="201"/>
        <end position="225"/>
    </location>
</feature>
<dbReference type="PANTHER" id="PTHR42723">
    <property type="entry name" value="CHLOROPHYLL SYNTHASE"/>
    <property type="match status" value="1"/>
</dbReference>
<comment type="subcellular location">
    <subcellularLocation>
        <location evidence="1">Membrane</location>
        <topology evidence="1">Multi-pass membrane protein</topology>
    </subcellularLocation>
</comment>
<dbReference type="InterPro" id="IPR050475">
    <property type="entry name" value="Prenyltransferase_related"/>
</dbReference>
<dbReference type="Gene3D" id="1.10.357.140">
    <property type="entry name" value="UbiA prenyltransferase"/>
    <property type="match status" value="1"/>
</dbReference>
<evidence type="ECO:0000256" key="1">
    <source>
        <dbReference type="ARBA" id="ARBA00004141"/>
    </source>
</evidence>
<accession>A0ABV9K5T1</accession>
<evidence type="ECO:0000256" key="4">
    <source>
        <dbReference type="ARBA" id="ARBA00022989"/>
    </source>
</evidence>
<keyword evidence="8" id="KW-1185">Reference proteome</keyword>
<dbReference type="PANTHER" id="PTHR42723:SF1">
    <property type="entry name" value="CHLOROPHYLL SYNTHASE, CHLOROPLASTIC"/>
    <property type="match status" value="1"/>
</dbReference>
<feature type="transmembrane region" description="Helical" evidence="6">
    <location>
        <begin position="162"/>
        <end position="180"/>
    </location>
</feature>
<dbReference type="InterPro" id="IPR044878">
    <property type="entry name" value="UbiA_sf"/>
</dbReference>
<evidence type="ECO:0000256" key="3">
    <source>
        <dbReference type="ARBA" id="ARBA00022692"/>
    </source>
</evidence>
<evidence type="ECO:0000256" key="6">
    <source>
        <dbReference type="SAM" id="Phobius"/>
    </source>
</evidence>
<gene>
    <name evidence="7" type="ORF">ACFO3G_02635</name>
</gene>
<evidence type="ECO:0000313" key="7">
    <source>
        <dbReference type="EMBL" id="MFC4665515.1"/>
    </source>
</evidence>
<dbReference type="EMBL" id="JBHSGO010000045">
    <property type="protein sequence ID" value="MFC4665515.1"/>
    <property type="molecule type" value="Genomic_DNA"/>
</dbReference>
<keyword evidence="2" id="KW-1003">Cell membrane</keyword>
<feature type="transmembrane region" description="Helical" evidence="6">
    <location>
        <begin position="110"/>
        <end position="128"/>
    </location>
</feature>
<sequence>MKDIITLIRPKQWIKNIFVIFPIFFGHNIYDLKTWGNIAILFLAFSLAASTVYVFNDLCDKEIDKLHPEKKNRPIACGSISNNQAQLIIVSLMVLSGSLLFALGLPKGLYAGYCIICYLIINIIYSLWGKHQPVLDAFFVASGFLLRVISGCLVASIVASHWLFLMVFFVSLLLAFGKRLEDLLIAEDKKGEQSTRPVVKFYSSQFLFATLTLISAILLVLYTLYCVDSESIELHGKYLYTTIPIVSLGIIYYLRRVIVDRKYCNPTDLIFKDHGLQAIIICWIIQFYIISYVIA</sequence>
<keyword evidence="4 6" id="KW-1133">Transmembrane helix</keyword>
<protein>
    <submittedName>
        <fullName evidence="7">UbiA family prenyltransferase</fullName>
    </submittedName>
</protein>
<evidence type="ECO:0000256" key="2">
    <source>
        <dbReference type="ARBA" id="ARBA00022475"/>
    </source>
</evidence>
<feature type="transmembrane region" description="Helical" evidence="6">
    <location>
        <begin position="87"/>
        <end position="104"/>
    </location>
</feature>
<keyword evidence="5 6" id="KW-0472">Membrane</keyword>
<dbReference type="RefSeq" id="WP_380077721.1">
    <property type="nucleotide sequence ID" value="NZ_JBHSGO010000045.1"/>
</dbReference>
<feature type="transmembrane region" description="Helical" evidence="6">
    <location>
        <begin position="275"/>
        <end position="294"/>
    </location>
</feature>
<evidence type="ECO:0000256" key="5">
    <source>
        <dbReference type="ARBA" id="ARBA00023136"/>
    </source>
</evidence>
<dbReference type="CDD" id="cd13963">
    <property type="entry name" value="PT_UbiA_2"/>
    <property type="match status" value="1"/>
</dbReference>
<evidence type="ECO:0000313" key="8">
    <source>
        <dbReference type="Proteomes" id="UP001596020"/>
    </source>
</evidence>
<proteinExistence type="predicted"/>
<feature type="transmembrane region" description="Helical" evidence="6">
    <location>
        <begin position="237"/>
        <end position="254"/>
    </location>
</feature>
<keyword evidence="3 6" id="KW-0812">Transmembrane</keyword>
<feature type="transmembrane region" description="Helical" evidence="6">
    <location>
        <begin position="12"/>
        <end position="30"/>
    </location>
</feature>
<dbReference type="InterPro" id="IPR000537">
    <property type="entry name" value="UbiA_prenyltransferase"/>
</dbReference>
<feature type="transmembrane region" description="Helical" evidence="6">
    <location>
        <begin position="36"/>
        <end position="55"/>
    </location>
</feature>
<dbReference type="Proteomes" id="UP001596020">
    <property type="component" value="Unassembled WGS sequence"/>
</dbReference>